<evidence type="ECO:0000313" key="2">
    <source>
        <dbReference type="Proteomes" id="UP001207468"/>
    </source>
</evidence>
<proteinExistence type="predicted"/>
<accession>A0ACC0U0S7</accession>
<protein>
    <submittedName>
        <fullName evidence="1">Uncharacterized protein</fullName>
    </submittedName>
</protein>
<comment type="caution">
    <text evidence="1">The sequence shown here is derived from an EMBL/GenBank/DDBJ whole genome shotgun (WGS) entry which is preliminary data.</text>
</comment>
<dbReference type="Proteomes" id="UP001207468">
    <property type="component" value="Unassembled WGS sequence"/>
</dbReference>
<keyword evidence="2" id="KW-1185">Reference proteome</keyword>
<organism evidence="1 2">
    <name type="scientific">Russula earlei</name>
    <dbReference type="NCBI Taxonomy" id="71964"/>
    <lineage>
        <taxon>Eukaryota</taxon>
        <taxon>Fungi</taxon>
        <taxon>Dikarya</taxon>
        <taxon>Basidiomycota</taxon>
        <taxon>Agaricomycotina</taxon>
        <taxon>Agaricomycetes</taxon>
        <taxon>Russulales</taxon>
        <taxon>Russulaceae</taxon>
        <taxon>Russula</taxon>
    </lineage>
</organism>
<gene>
    <name evidence="1" type="ORF">F5148DRAFT_364226</name>
</gene>
<sequence>MAKSYPTAAVAAGPDGVIISKPRGCYLQAPLASKLDGQSSLAQVTPMKSPSRRPNFHINQRRLYPHGQCSAKTSRRRPLPWIRSPSMEGSAGCPSLESVVKVLVIRRIPLPRCQISLPLQRTCRPQLVLVPETRSPTLPVWAVHGKPQIRKNVSNSLRFIPHRLRVLQGRLSYRYPLSLPGQPPLSPMTLERSSKDYERATVLMRPIPSPPRKKSSPFSGGRLLFHQVLNTSILSRPDRPKPPRRLKHNTVRRSAHAFRMVTDSRRSPTAEHPIQVPQFPPHRPRFYLQPPTLSLRAIHPRFCRSLRTHWRLCRENHTTCYRLR</sequence>
<dbReference type="EMBL" id="JAGFNK010000230">
    <property type="protein sequence ID" value="KAI9456786.1"/>
    <property type="molecule type" value="Genomic_DNA"/>
</dbReference>
<reference evidence="1" key="1">
    <citation type="submission" date="2021-03" db="EMBL/GenBank/DDBJ databases">
        <title>Evolutionary priming and transition to the ectomycorrhizal habit in an iconic lineage of mushroom-forming fungi: is preadaptation a requirement?</title>
        <authorList>
            <consortium name="DOE Joint Genome Institute"/>
            <person name="Looney B.P."/>
            <person name="Miyauchi S."/>
            <person name="Morin E."/>
            <person name="Drula E."/>
            <person name="Courty P.E."/>
            <person name="Chicoki N."/>
            <person name="Fauchery L."/>
            <person name="Kohler A."/>
            <person name="Kuo A."/>
            <person name="LaButti K."/>
            <person name="Pangilinan J."/>
            <person name="Lipzen A."/>
            <person name="Riley R."/>
            <person name="Andreopoulos W."/>
            <person name="He G."/>
            <person name="Johnson J."/>
            <person name="Barry K.W."/>
            <person name="Grigoriev I.V."/>
            <person name="Nagy L."/>
            <person name="Hibbett D."/>
            <person name="Henrissat B."/>
            <person name="Matheny P.B."/>
            <person name="Labbe J."/>
            <person name="Martin A.F."/>
        </authorList>
    </citation>
    <scope>NUCLEOTIDE SEQUENCE</scope>
    <source>
        <strain evidence="1">BPL698</strain>
    </source>
</reference>
<name>A0ACC0U0S7_9AGAM</name>
<evidence type="ECO:0000313" key="1">
    <source>
        <dbReference type="EMBL" id="KAI9456786.1"/>
    </source>
</evidence>